<feature type="compositionally biased region" description="Polar residues" evidence="2">
    <location>
        <begin position="933"/>
        <end position="945"/>
    </location>
</feature>
<dbReference type="CDD" id="cd21079">
    <property type="entry name" value="DHD_Ski_Sno"/>
    <property type="match status" value="1"/>
</dbReference>
<feature type="region of interest" description="Disordered" evidence="2">
    <location>
        <begin position="1099"/>
        <end position="1497"/>
    </location>
</feature>
<feature type="compositionally biased region" description="Acidic residues" evidence="2">
    <location>
        <begin position="1380"/>
        <end position="1404"/>
    </location>
</feature>
<keyword evidence="4" id="KW-1185">Reference proteome</keyword>
<feature type="compositionally biased region" description="Low complexity" evidence="2">
    <location>
        <begin position="1281"/>
        <end position="1326"/>
    </location>
</feature>
<feature type="compositionally biased region" description="Acidic residues" evidence="2">
    <location>
        <begin position="1175"/>
        <end position="1186"/>
    </location>
</feature>
<feature type="compositionally biased region" description="Pro residues" evidence="2">
    <location>
        <begin position="712"/>
        <end position="727"/>
    </location>
</feature>
<evidence type="ECO:0000259" key="3">
    <source>
        <dbReference type="SMART" id="SM01046"/>
    </source>
</evidence>
<keyword evidence="5" id="KW-0238">DNA-binding</keyword>
<dbReference type="RefSeq" id="XP_030383451.1">
    <property type="nucleotide sequence ID" value="XM_030527591.1"/>
</dbReference>
<dbReference type="InterPro" id="IPR037000">
    <property type="entry name" value="Ski_DNA-bd_sf"/>
</dbReference>
<feature type="compositionally biased region" description="Low complexity" evidence="2">
    <location>
        <begin position="630"/>
        <end position="646"/>
    </location>
</feature>
<dbReference type="GO" id="GO:0046332">
    <property type="term" value="F:SMAD binding"/>
    <property type="evidence" value="ECO:0007669"/>
    <property type="project" value="InterPro"/>
</dbReference>
<dbReference type="GO" id="GO:0005634">
    <property type="term" value="C:nucleus"/>
    <property type="evidence" value="ECO:0007669"/>
    <property type="project" value="UniProtKB-ARBA"/>
</dbReference>
<dbReference type="GO" id="GO:0000981">
    <property type="term" value="F:DNA-binding transcription factor activity, RNA polymerase II-specific"/>
    <property type="evidence" value="ECO:0007669"/>
    <property type="project" value="TreeGrafter"/>
</dbReference>
<dbReference type="SUPFAM" id="SSF63763">
    <property type="entry name" value="SAND domain-like"/>
    <property type="match status" value="1"/>
</dbReference>
<evidence type="ECO:0000313" key="4">
    <source>
        <dbReference type="Proteomes" id="UP000504634"/>
    </source>
</evidence>
<feature type="compositionally biased region" description="Basic and acidic residues" evidence="2">
    <location>
        <begin position="560"/>
        <end position="583"/>
    </location>
</feature>
<dbReference type="FunFam" id="3.10.390.10:FF:000002">
    <property type="entry name" value="Putative ski oncogene"/>
    <property type="match status" value="1"/>
</dbReference>
<feature type="region of interest" description="Disordered" evidence="2">
    <location>
        <begin position="808"/>
        <end position="975"/>
    </location>
</feature>
<proteinExistence type="inferred from homology"/>
<comment type="similarity">
    <text evidence="1">Belongs to the SKI family.</text>
</comment>
<feature type="compositionally biased region" description="Low complexity" evidence="2">
    <location>
        <begin position="663"/>
        <end position="703"/>
    </location>
</feature>
<dbReference type="Gene3D" id="3.10.260.20">
    <property type="entry name" value="Ski"/>
    <property type="match status" value="1"/>
</dbReference>
<dbReference type="PANTHER" id="PTHR10005:SF25">
    <property type="entry name" value="SNO ONCOGENE, ISOFORM B"/>
    <property type="match status" value="1"/>
</dbReference>
<evidence type="ECO:0000313" key="5">
    <source>
        <dbReference type="RefSeq" id="XP_030383451.1"/>
    </source>
</evidence>
<feature type="compositionally biased region" description="Low complexity" evidence="2">
    <location>
        <begin position="918"/>
        <end position="932"/>
    </location>
</feature>
<dbReference type="InterPro" id="IPR023216">
    <property type="entry name" value="Tscrpt_reg_SKI_SnoN"/>
</dbReference>
<evidence type="ECO:0000256" key="1">
    <source>
        <dbReference type="ARBA" id="ARBA00009513"/>
    </source>
</evidence>
<feature type="compositionally biased region" description="Acidic residues" evidence="2">
    <location>
        <begin position="1250"/>
        <end position="1280"/>
    </location>
</feature>
<feature type="compositionally biased region" description="Basic residues" evidence="2">
    <location>
        <begin position="888"/>
        <end position="903"/>
    </location>
</feature>
<feature type="compositionally biased region" description="Low complexity" evidence="2">
    <location>
        <begin position="1358"/>
        <end position="1379"/>
    </location>
</feature>
<dbReference type="Gene3D" id="3.10.390.10">
    <property type="entry name" value="SAND domain-like"/>
    <property type="match status" value="1"/>
</dbReference>
<dbReference type="SUPFAM" id="SSF46955">
    <property type="entry name" value="Putative DNA-binding domain"/>
    <property type="match status" value="1"/>
</dbReference>
<dbReference type="FunFam" id="3.10.260.20:FF:000002">
    <property type="entry name" value="SKI-like oncogene a"/>
    <property type="match status" value="1"/>
</dbReference>
<name>A0A6J2U493_DROLE</name>
<dbReference type="Proteomes" id="UP000504634">
    <property type="component" value="Unplaced"/>
</dbReference>
<dbReference type="GO" id="GO:0005737">
    <property type="term" value="C:cytoplasm"/>
    <property type="evidence" value="ECO:0007669"/>
    <property type="project" value="TreeGrafter"/>
</dbReference>
<feature type="compositionally biased region" description="Polar residues" evidence="2">
    <location>
        <begin position="762"/>
        <end position="775"/>
    </location>
</feature>
<keyword evidence="5" id="KW-0371">Homeobox</keyword>
<dbReference type="SMART" id="SM01046">
    <property type="entry name" value="c-SKI_SMAD_bind"/>
    <property type="match status" value="1"/>
</dbReference>
<dbReference type="Pfam" id="PF02437">
    <property type="entry name" value="Ski_Sno_DHD"/>
    <property type="match status" value="1"/>
</dbReference>
<dbReference type="GeneID" id="115630998"/>
<dbReference type="InterPro" id="IPR003380">
    <property type="entry name" value="SKI/SNO/DAC"/>
</dbReference>
<feature type="domain" description="c-SKI SMAD4-binding" evidence="3">
    <location>
        <begin position="278"/>
        <end position="370"/>
    </location>
</feature>
<feature type="compositionally biased region" description="Basic and acidic residues" evidence="2">
    <location>
        <begin position="507"/>
        <end position="517"/>
    </location>
</feature>
<feature type="region of interest" description="Disordered" evidence="2">
    <location>
        <begin position="498"/>
        <end position="523"/>
    </location>
</feature>
<sequence>MTEYVTPTITSVLKKYQNSAPKSLQGPGHTLAVAAAAAAAAAASGVNCPLDATIAGNGISDLVAVAQTSLTNGKIQGQGQGQGQVVPPAVALIKKEILSSPEPHDMLDTQNAAVQQSNPSVVVATGVGSSAAPGVAPPPAPPPQIYPPPPPELSQPILSVADSGSGELYETRLEGKTIGCFSLGGEMRLCLPQFLNNVLNDFSLEQINRIFDELGIYCSQCTPDQLVEFKAAKILPSDVKASGLITRTDAERLCAALLHRSDRNSYIPVENLAKGALSFHVYHKCFGKCEGICTPDMYSYQKPTCIKCLECDGWFSPQKFVGHVHRKFENRTCHWGFDSRNWHDYLHVALDVENREKYQRILDQLKEVELKETHKAQLDQKKRKAEMLLEDPLLGPPGLAPPPSHQTLPASMKHHRAELLDIPTKKHKSLDVATAYHPLDIQRYQLMYAHCMQQQQQQQRVGQQMSAFRPWGSAKTLLHAYNATAVAALSSLPYACQEPPELQNPERVVRSSDRERFGGTYQPNVALAPRKSILCKERDKDRERERIEREREREIERQRLREREREREREKEHRERELRELREQQQSSHVHHQQQQQQQQLAHHVTESELHIKQERANTPLDMLQSPPASNNSNNNSNCNANNNHNGPMDEDAAIMPMISPMSLSLSQQQQQRLSLHTSSSTHSTSSSSSSSTASSSACSTTSPTVGASCTPPKPVPVPAHLPPPPSHSHSHNSPHQLAHQSATVKRHLATLRTSRSPEEFSGSNEITSSTSPVPQANSNCNNNGSSKQQQQQHIIATVNQHAKLLPTSTYHSSSNNNNNNSSNNHNSGSNQQLHHNNNNSSNNNSDMPSRIRINKNLMSHPQTPPPATLLPPSHVYYKSAPPPPASHHLHSHPQQQHHHHQGYRQQHSPTQSSSAGLNLSTHSSNVVSNTSKLQSQAIPLQNGQGKPHLGSEFELSTDTDDDSLNGEPDSSNMLPPWEMAVEALRDTRPRDRERVLHLLQRLLQENQQYRYNNIQLSELVHKQDAHIVDLREQLQRCRCELEAVLKLQQRNGDASDVASVRSNSSSKPDMMIEEEVNEATTLRVPLKRTLEQVQQPAQVYVENEHEDEGAEAEAEDDEREEREEREDEEERINGMDSDETMTQDNADNNNHEEKSTQQNGHRRSPTPLNGSNHDEEEEEEEDESVAEPHIKRLKRQSQAEEAPEAATVAAAEKNAGNTEAAANEEKALKQLPLKNNAQNGGIDESQGQSDEESNAERSELDEEEDDEEDDEAEEDDDEMQQSQEQQVQAPHSNAIVTPPTATTPISPDSAATAGQLFDSSNSSDESSMKKAQMSASNALAKMSAAESEEGRPENARHNNNNNNKSNNSNRNSHSSDANNENEDYEDDDEDEEDDDDEDEDDEMPLQQRQQQQQQQQRRQQQSLKERHNNYVKNETVAPPPAPIAATTKPTPTSTPVPASTPSAAAPRILTLPTKASKKQTPPTTNCELQINKKEIV</sequence>
<feature type="compositionally biased region" description="Low complexity" evidence="2">
    <location>
        <begin position="1205"/>
        <end position="1222"/>
    </location>
</feature>
<gene>
    <name evidence="5" type="primary">LOC115630998</name>
</gene>
<dbReference type="InterPro" id="IPR010919">
    <property type="entry name" value="SAND-like_dom_sf"/>
</dbReference>
<dbReference type="OrthoDB" id="3938623at2759"/>
<dbReference type="PANTHER" id="PTHR10005">
    <property type="entry name" value="SKI ONCOGENE-RELATED"/>
    <property type="match status" value="1"/>
</dbReference>
<feature type="compositionally biased region" description="Low complexity" evidence="2">
    <location>
        <begin position="584"/>
        <end position="600"/>
    </location>
</feature>
<organism evidence="4 5">
    <name type="scientific">Drosophila lebanonensis</name>
    <name type="common">Fruit fly</name>
    <name type="synonym">Scaptodrosophila lebanonensis</name>
    <dbReference type="NCBI Taxonomy" id="7225"/>
    <lineage>
        <taxon>Eukaryota</taxon>
        <taxon>Metazoa</taxon>
        <taxon>Ecdysozoa</taxon>
        <taxon>Arthropoda</taxon>
        <taxon>Hexapoda</taxon>
        <taxon>Insecta</taxon>
        <taxon>Pterygota</taxon>
        <taxon>Neoptera</taxon>
        <taxon>Endopterygota</taxon>
        <taxon>Diptera</taxon>
        <taxon>Brachycera</taxon>
        <taxon>Muscomorpha</taxon>
        <taxon>Ephydroidea</taxon>
        <taxon>Drosophilidae</taxon>
        <taxon>Scaptodrosophila</taxon>
    </lineage>
</organism>
<feature type="compositionally biased region" description="Low complexity" evidence="2">
    <location>
        <begin position="1407"/>
        <end position="1422"/>
    </location>
</feature>
<dbReference type="GO" id="GO:0005667">
    <property type="term" value="C:transcription regulator complex"/>
    <property type="evidence" value="ECO:0007669"/>
    <property type="project" value="TreeGrafter"/>
</dbReference>
<feature type="compositionally biased region" description="Acidic residues" evidence="2">
    <location>
        <begin position="1105"/>
        <end position="1142"/>
    </location>
</feature>
<feature type="compositionally biased region" description="Low complexity" evidence="2">
    <location>
        <begin position="776"/>
        <end position="793"/>
    </location>
</feature>
<feature type="region of interest" description="Disordered" evidence="2">
    <location>
        <begin position="560"/>
        <end position="607"/>
    </location>
</feature>
<feature type="compositionally biased region" description="Low complexity" evidence="2">
    <location>
        <begin position="1444"/>
        <end position="1467"/>
    </location>
</feature>
<feature type="region of interest" description="Disordered" evidence="2">
    <location>
        <begin position="621"/>
        <end position="794"/>
    </location>
</feature>
<feature type="compositionally biased region" description="Acidic residues" evidence="2">
    <location>
        <begin position="956"/>
        <end position="965"/>
    </location>
</feature>
<evidence type="ECO:0000256" key="2">
    <source>
        <dbReference type="SAM" id="MobiDB-lite"/>
    </source>
</evidence>
<dbReference type="Pfam" id="PF08782">
    <property type="entry name" value="c-SKI_SMAD_bind"/>
    <property type="match status" value="1"/>
</dbReference>
<accession>A0A6J2U493</accession>
<feature type="compositionally biased region" description="Polar residues" evidence="2">
    <location>
        <begin position="1479"/>
        <end position="1489"/>
    </location>
</feature>
<dbReference type="InterPro" id="IPR014890">
    <property type="entry name" value="c-SKI_SMAD4-bd_dom"/>
</dbReference>
<dbReference type="GO" id="GO:0030514">
    <property type="term" value="P:negative regulation of BMP signaling pathway"/>
    <property type="evidence" value="ECO:0007669"/>
    <property type="project" value="TreeGrafter"/>
</dbReference>
<reference evidence="5" key="1">
    <citation type="submission" date="2025-08" db="UniProtKB">
        <authorList>
            <consortium name="RefSeq"/>
        </authorList>
    </citation>
    <scope>IDENTIFICATION</scope>
    <source>
        <strain evidence="5">11010-0011.00</strain>
        <tissue evidence="5">Whole body</tissue>
    </source>
</reference>
<dbReference type="CTD" id="5740414"/>
<dbReference type="GO" id="GO:0000978">
    <property type="term" value="F:RNA polymerase II cis-regulatory region sequence-specific DNA binding"/>
    <property type="evidence" value="ECO:0007669"/>
    <property type="project" value="TreeGrafter"/>
</dbReference>
<protein>
    <submittedName>
        <fullName evidence="5">Homeobox protein 2</fullName>
    </submittedName>
</protein>
<feature type="compositionally biased region" description="Low complexity" evidence="2">
    <location>
        <begin position="812"/>
        <end position="846"/>
    </location>
</feature>
<dbReference type="InterPro" id="IPR009061">
    <property type="entry name" value="DNA-bd_dom_put_sf"/>
</dbReference>